<dbReference type="STRING" id="190721.ACS15_4192"/>
<dbReference type="RefSeq" id="WP_064806942.1">
    <property type="nucleotide sequence ID" value="NZ_CP016023.1"/>
</dbReference>
<dbReference type="InterPro" id="IPR050625">
    <property type="entry name" value="ParA/MinD_ATPase"/>
</dbReference>
<evidence type="ECO:0000313" key="1">
    <source>
        <dbReference type="EMBL" id="ANJ74804.1"/>
    </source>
</evidence>
<name>A0A192A343_9RALS</name>
<dbReference type="EMBL" id="CP016023">
    <property type="protein sequence ID" value="ANJ74804.1"/>
    <property type="molecule type" value="Genomic_DNA"/>
</dbReference>
<gene>
    <name evidence="1" type="ORF">A9Y76_19755</name>
</gene>
<dbReference type="AlphaFoldDB" id="A0A192A343"/>
<dbReference type="Proteomes" id="UP000078572">
    <property type="component" value="Chromosome 2"/>
</dbReference>
<dbReference type="Gene3D" id="3.40.50.2300">
    <property type="match status" value="1"/>
</dbReference>
<dbReference type="GO" id="GO:0051782">
    <property type="term" value="P:negative regulation of cell division"/>
    <property type="evidence" value="ECO:0007669"/>
    <property type="project" value="TreeGrafter"/>
</dbReference>
<dbReference type="GO" id="GO:0005524">
    <property type="term" value="F:ATP binding"/>
    <property type="evidence" value="ECO:0007669"/>
    <property type="project" value="TreeGrafter"/>
</dbReference>
<sequence>MDYFLLHGGGHGDTQSAAVHRWLAGAIRELGVLVAQTSGHDAFLEQIGAVNPEVVFVRFVSSPTLIDTPDQDQKLGEGTDAIGEATQLVGQLTRLFPGLPLVAVGSASDGRAMLAALRAGVKDFVDVDGAPAEAVRVVRRLLAERASTEPTRRGRVLAILGARPGVGATTFATNLATLVRRTSASDVMLLDLGQPLRDGALYMNVQANFHFVEAVRNLRRFDQVFVQTALSRHPNGLAVLPLPISLAEMRDISFSEALGLLNRLRTFFDLQVVDLGGFGNIDFIAQLVKAADDVMLVTEQSVGAIVSAAELMQELKKREIDRDHLHLVISKFDARLSLDAAQIAERLEIPSVVTVPSRRQALVVASNQGALLAETHPADAYVRALAEVAQMMRYAQQGERASGVSNWLAGARTSLKGRFGRRSESKSADAAELDLGNTERNAT</sequence>
<dbReference type="SUPFAM" id="SSF52540">
    <property type="entry name" value="P-loop containing nucleoside triphosphate hydrolases"/>
    <property type="match status" value="1"/>
</dbReference>
<dbReference type="PANTHER" id="PTHR43384">
    <property type="entry name" value="SEPTUM SITE-DETERMINING PROTEIN MIND HOMOLOG, CHLOROPLASTIC-RELATED"/>
    <property type="match status" value="1"/>
</dbReference>
<dbReference type="OrthoDB" id="8531995at2"/>
<keyword evidence="2" id="KW-1185">Reference proteome</keyword>
<dbReference type="GO" id="GO:0009898">
    <property type="term" value="C:cytoplasmic side of plasma membrane"/>
    <property type="evidence" value="ECO:0007669"/>
    <property type="project" value="TreeGrafter"/>
</dbReference>
<dbReference type="GO" id="GO:0016887">
    <property type="term" value="F:ATP hydrolysis activity"/>
    <property type="evidence" value="ECO:0007669"/>
    <property type="project" value="TreeGrafter"/>
</dbReference>
<dbReference type="PANTHER" id="PTHR43384:SF13">
    <property type="entry name" value="SLR0110 PROTEIN"/>
    <property type="match status" value="1"/>
</dbReference>
<organism evidence="1 2">
    <name type="scientific">Ralstonia insidiosa</name>
    <dbReference type="NCBI Taxonomy" id="190721"/>
    <lineage>
        <taxon>Bacteria</taxon>
        <taxon>Pseudomonadati</taxon>
        <taxon>Pseudomonadota</taxon>
        <taxon>Betaproteobacteria</taxon>
        <taxon>Burkholderiales</taxon>
        <taxon>Burkholderiaceae</taxon>
        <taxon>Ralstonia</taxon>
    </lineage>
</organism>
<evidence type="ECO:0000313" key="2">
    <source>
        <dbReference type="Proteomes" id="UP000078572"/>
    </source>
</evidence>
<dbReference type="Gene3D" id="3.40.50.300">
    <property type="entry name" value="P-loop containing nucleotide triphosphate hydrolases"/>
    <property type="match status" value="1"/>
</dbReference>
<proteinExistence type="predicted"/>
<dbReference type="GeneID" id="61528270"/>
<dbReference type="GO" id="GO:0005829">
    <property type="term" value="C:cytosol"/>
    <property type="evidence" value="ECO:0007669"/>
    <property type="project" value="TreeGrafter"/>
</dbReference>
<protein>
    <submittedName>
        <fullName evidence="1">Pilus assembly protein</fullName>
    </submittedName>
</protein>
<reference evidence="2" key="1">
    <citation type="submission" date="2016-06" db="EMBL/GenBank/DDBJ databases">
        <authorList>
            <person name="Xu Y."/>
            <person name="Nagy A."/>
            <person name="Yan X."/>
            <person name="Kim S.W."/>
            <person name="Haley B."/>
            <person name="Liu N.T."/>
            <person name="Nou X."/>
        </authorList>
    </citation>
    <scope>NUCLEOTIDE SEQUENCE [LARGE SCALE GENOMIC DNA]</scope>
    <source>
        <strain evidence="2">ATCC 49129</strain>
    </source>
</reference>
<dbReference type="InterPro" id="IPR027417">
    <property type="entry name" value="P-loop_NTPase"/>
</dbReference>
<accession>A0A192A343</accession>